<dbReference type="EMBL" id="DRTV01000196">
    <property type="protein sequence ID" value="HHF58334.1"/>
    <property type="molecule type" value="Genomic_DNA"/>
</dbReference>
<dbReference type="GO" id="GO:0005886">
    <property type="term" value="C:plasma membrane"/>
    <property type="evidence" value="ECO:0007669"/>
    <property type="project" value="UniProtKB-SubCell"/>
</dbReference>
<dbReference type="InterPro" id="IPR039421">
    <property type="entry name" value="Type_1_exporter"/>
</dbReference>
<dbReference type="SUPFAM" id="SSF90123">
    <property type="entry name" value="ABC transporter transmembrane region"/>
    <property type="match status" value="1"/>
</dbReference>
<dbReference type="InterPro" id="IPR036640">
    <property type="entry name" value="ABC1_TM_sf"/>
</dbReference>
<evidence type="ECO:0000256" key="3">
    <source>
        <dbReference type="ARBA" id="ARBA00022989"/>
    </source>
</evidence>
<dbReference type="GO" id="GO:0016887">
    <property type="term" value="F:ATP hydrolysis activity"/>
    <property type="evidence" value="ECO:0007669"/>
    <property type="project" value="InterPro"/>
</dbReference>
<reference evidence="7" key="1">
    <citation type="journal article" date="2020" name="mSystems">
        <title>Genome- and Community-Level Interaction Insights into Carbon Utilization and Element Cycling Functions of Hydrothermarchaeota in Hydrothermal Sediment.</title>
        <authorList>
            <person name="Zhou Z."/>
            <person name="Liu Y."/>
            <person name="Xu W."/>
            <person name="Pan J."/>
            <person name="Luo Z.H."/>
            <person name="Li M."/>
        </authorList>
    </citation>
    <scope>NUCLEOTIDE SEQUENCE [LARGE SCALE GENOMIC DNA]</scope>
    <source>
        <strain evidence="7">HyVt-94</strain>
    </source>
</reference>
<dbReference type="Pfam" id="PF00005">
    <property type="entry name" value="ABC_tran"/>
    <property type="match status" value="1"/>
</dbReference>
<proteinExistence type="predicted"/>
<dbReference type="AlphaFoldDB" id="A0A7C5M3E7"/>
<dbReference type="Gene3D" id="1.20.1560.10">
    <property type="entry name" value="ABC transporter type 1, transmembrane domain"/>
    <property type="match status" value="1"/>
</dbReference>
<keyword evidence="7" id="KW-0547">Nucleotide-binding</keyword>
<keyword evidence="3 5" id="KW-1133">Transmembrane helix</keyword>
<comment type="caution">
    <text evidence="7">The sequence shown here is derived from an EMBL/GenBank/DDBJ whole genome shotgun (WGS) entry which is preliminary data.</text>
</comment>
<dbReference type="InterPro" id="IPR027417">
    <property type="entry name" value="P-loop_NTPase"/>
</dbReference>
<dbReference type="PROSITE" id="PS50929">
    <property type="entry name" value="ABC_TM1F"/>
    <property type="match status" value="1"/>
</dbReference>
<dbReference type="Gene3D" id="3.40.50.300">
    <property type="entry name" value="P-loop containing nucleotide triphosphate hydrolases"/>
    <property type="match status" value="1"/>
</dbReference>
<feature type="non-terminal residue" evidence="7">
    <location>
        <position position="476"/>
    </location>
</feature>
<dbReference type="InterPro" id="IPR011527">
    <property type="entry name" value="ABC1_TM_dom"/>
</dbReference>
<feature type="transmembrane region" description="Helical" evidence="5">
    <location>
        <begin position="149"/>
        <end position="174"/>
    </location>
</feature>
<sequence>MKRYILDLKLYWKYIKKYTKGHYITLFIAFVTLIIGTLLQLPAPFFFKKIIDEVIPTGNYKTLLLYGILITFIIILRETSSFLTRTLSLKMRNSIDEKLRVDLLRTYYSLPYNYIISNSPGYFVSRIFDEPYEFEEVLINTSMHLGKSILILIFGIIACFTLSVKLTLITALFIPIFQGLNSLYGKIIKPKVKHIREEEAQLKGYLNEYLLAYKIIKIFDAASMIINSFRSHLREFLKKNAEQIRLSWGFSLLYNSLSDLIPVIIVTLGAMEIIRGNLTIGSLIAFLSLANYIIMPVQNISEIIIEIENAIALMERMEELLTIPSPYKGGITINRIHSLKIQSLSISIRGRKLIDRLDLDIKPGDRVLILGENGSGKTTLLHALHGFIENKEGEICINNISFNRINKDSFLRYISSSFQPPQLLPGGLKENLFISKKQFNRKHINYLFEKFKLKKRFNLLEESIEWGGINLSDGEK</sequence>
<keyword evidence="2 5" id="KW-0812">Transmembrane</keyword>
<dbReference type="GO" id="GO:0015421">
    <property type="term" value="F:ABC-type oligopeptide transporter activity"/>
    <property type="evidence" value="ECO:0007669"/>
    <property type="project" value="TreeGrafter"/>
</dbReference>
<dbReference type="Proteomes" id="UP000886014">
    <property type="component" value="Unassembled WGS sequence"/>
</dbReference>
<protein>
    <submittedName>
        <fullName evidence="7">ABC transporter ATP-binding protein</fullName>
    </submittedName>
</protein>
<accession>A0A7C5M3E7</accession>
<evidence type="ECO:0000259" key="6">
    <source>
        <dbReference type="PROSITE" id="PS50929"/>
    </source>
</evidence>
<dbReference type="SUPFAM" id="SSF52540">
    <property type="entry name" value="P-loop containing nucleoside triphosphate hydrolases"/>
    <property type="match status" value="1"/>
</dbReference>
<feature type="transmembrane region" description="Helical" evidence="5">
    <location>
        <begin position="21"/>
        <end position="43"/>
    </location>
</feature>
<name>A0A7C5M3E7_UNCW3</name>
<dbReference type="GO" id="GO:0005524">
    <property type="term" value="F:ATP binding"/>
    <property type="evidence" value="ECO:0007669"/>
    <property type="project" value="UniProtKB-KW"/>
</dbReference>
<evidence type="ECO:0000256" key="2">
    <source>
        <dbReference type="ARBA" id="ARBA00022692"/>
    </source>
</evidence>
<evidence type="ECO:0000256" key="4">
    <source>
        <dbReference type="ARBA" id="ARBA00023136"/>
    </source>
</evidence>
<comment type="subcellular location">
    <subcellularLocation>
        <location evidence="1">Cell membrane</location>
        <topology evidence="1">Multi-pass membrane protein</topology>
    </subcellularLocation>
</comment>
<dbReference type="CDD" id="cd07346">
    <property type="entry name" value="ABC_6TM_exporters"/>
    <property type="match status" value="1"/>
</dbReference>
<keyword evidence="4 5" id="KW-0472">Membrane</keyword>
<gene>
    <name evidence="7" type="ORF">ENL41_02795</name>
</gene>
<feature type="transmembrane region" description="Helical" evidence="5">
    <location>
        <begin position="63"/>
        <end position="83"/>
    </location>
</feature>
<dbReference type="InterPro" id="IPR003439">
    <property type="entry name" value="ABC_transporter-like_ATP-bd"/>
</dbReference>
<evidence type="ECO:0000256" key="1">
    <source>
        <dbReference type="ARBA" id="ARBA00004651"/>
    </source>
</evidence>
<evidence type="ECO:0000256" key="5">
    <source>
        <dbReference type="SAM" id="Phobius"/>
    </source>
</evidence>
<evidence type="ECO:0000313" key="7">
    <source>
        <dbReference type="EMBL" id="HHF58334.1"/>
    </source>
</evidence>
<dbReference type="Pfam" id="PF00664">
    <property type="entry name" value="ABC_membrane"/>
    <property type="match status" value="1"/>
</dbReference>
<organism evidence="7">
    <name type="scientific">candidate division WOR-3 bacterium</name>
    <dbReference type="NCBI Taxonomy" id="2052148"/>
    <lineage>
        <taxon>Bacteria</taxon>
        <taxon>Bacteria division WOR-3</taxon>
    </lineage>
</organism>
<feature type="domain" description="ABC transmembrane type-1" evidence="6">
    <location>
        <begin position="27"/>
        <end position="309"/>
    </location>
</feature>
<dbReference type="PANTHER" id="PTHR43394:SF1">
    <property type="entry name" value="ATP-BINDING CASSETTE SUB-FAMILY B MEMBER 10, MITOCHONDRIAL"/>
    <property type="match status" value="1"/>
</dbReference>
<keyword evidence="7" id="KW-0067">ATP-binding</keyword>
<dbReference type="PANTHER" id="PTHR43394">
    <property type="entry name" value="ATP-DEPENDENT PERMEASE MDL1, MITOCHONDRIAL"/>
    <property type="match status" value="1"/>
</dbReference>